<evidence type="ECO:0000313" key="2">
    <source>
        <dbReference type="Proteomes" id="UP001165064"/>
    </source>
</evidence>
<organism evidence="1 2">
    <name type="scientific">Ambrosiozyma monospora</name>
    <name type="common">Yeast</name>
    <name type="synonym">Endomycopsis monosporus</name>
    <dbReference type="NCBI Taxonomy" id="43982"/>
    <lineage>
        <taxon>Eukaryota</taxon>
        <taxon>Fungi</taxon>
        <taxon>Dikarya</taxon>
        <taxon>Ascomycota</taxon>
        <taxon>Saccharomycotina</taxon>
        <taxon>Pichiomycetes</taxon>
        <taxon>Pichiales</taxon>
        <taxon>Pichiaceae</taxon>
        <taxon>Ambrosiozyma</taxon>
    </lineage>
</organism>
<gene>
    <name evidence="1" type="ORF">Amon02_000540300</name>
</gene>
<protein>
    <submittedName>
        <fullName evidence="1">Unnamed protein product</fullName>
    </submittedName>
</protein>
<reference evidence="1" key="1">
    <citation type="submission" date="2023-04" db="EMBL/GenBank/DDBJ databases">
        <title>Ambrosiozyma monospora NBRC 10751.</title>
        <authorList>
            <person name="Ichikawa N."/>
            <person name="Sato H."/>
            <person name="Tonouchi N."/>
        </authorList>
    </citation>
    <scope>NUCLEOTIDE SEQUENCE</scope>
    <source>
        <strain evidence="1">NBRC 10751</strain>
    </source>
</reference>
<keyword evidence="2" id="KW-1185">Reference proteome</keyword>
<proteinExistence type="predicted"/>
<comment type="caution">
    <text evidence="1">The sequence shown here is derived from an EMBL/GenBank/DDBJ whole genome shotgun (WGS) entry which is preliminary data.</text>
</comment>
<accession>A0ACB5T6B2</accession>
<sequence>MMPKVLIQAIPVKNKLRQTKSKPIKNNKKQGNSVTVPASKIVHNEQLGQRQHSFSSSKASSIHSSNSSSLNHHPQIFNPKPFQQSSQLLTHPTYDKNIRSNDSLESLDSQDPLAVTDSVHSYVGEKNSETEKFHGSPHIAGTPIEDNNVSNDVNTNNITTIPKKNNVVKTSTSTSLPARVRTRASTLTSWFQRQNSLETQNGNVNGKQRKSDNRRLSYASVLGRRNSKFDSFHFPDAYGVPAQGSLHGASYGGVDPDDDDLISLLLNSDVSDDDEDDSIGGDGVSSLKTNGLEGYPLSKRETLKREVTKRLEKIGFFDPKFERIKVIFKFLRGYGFLISMLMGIFGLFWGSFYQRESRLVNLNCLVLLDDPQTYSSLPIDDYFSDVLKESVLSSNVSKLAGWKIEYYSDFIISNEVNEADPSSISASLDAILRRKVHHDHYWCAVYVTPNSTLNYYNAIHSSNDSFSLNNNGVYHAIYETGRNYAGVGTYVVKAFFYADHPTTSLTNYGFTT</sequence>
<dbReference type="Proteomes" id="UP001165064">
    <property type="component" value="Unassembled WGS sequence"/>
</dbReference>
<name>A0ACB5T6B2_AMBMO</name>
<dbReference type="EMBL" id="BSXS01003963">
    <property type="protein sequence ID" value="GME82241.1"/>
    <property type="molecule type" value="Genomic_DNA"/>
</dbReference>
<evidence type="ECO:0000313" key="1">
    <source>
        <dbReference type="EMBL" id="GME82241.1"/>
    </source>
</evidence>